<proteinExistence type="predicted"/>
<dbReference type="EMBL" id="LDTF01000031">
    <property type="protein sequence ID" value="KTT99116.1"/>
    <property type="molecule type" value="Genomic_DNA"/>
</dbReference>
<name>A0A147IUT5_9SPHN</name>
<gene>
    <name evidence="1" type="ORF">NS355_07705</name>
</gene>
<dbReference type="InterPro" id="IPR037914">
    <property type="entry name" value="SpoVT-AbrB_sf"/>
</dbReference>
<organism evidence="1 2">
    <name type="scientific">Sphingomonas yabuuchiae</name>
    <dbReference type="NCBI Taxonomy" id="172044"/>
    <lineage>
        <taxon>Bacteria</taxon>
        <taxon>Pseudomonadati</taxon>
        <taxon>Pseudomonadota</taxon>
        <taxon>Alphaproteobacteria</taxon>
        <taxon>Sphingomonadales</taxon>
        <taxon>Sphingomonadaceae</taxon>
        <taxon>Sphingomonas</taxon>
    </lineage>
</organism>
<protein>
    <submittedName>
        <fullName evidence="1">AbrB family transcriptional regulator</fullName>
    </submittedName>
</protein>
<accession>A0A147IUT5</accession>
<sequence>MRVLAGLWNWVALDNLKQVDLRMPADVRKRLGLSGGGAVYLDETEDGVVLRTAGQAVARAQALAKQYTDGNPDASVDAFLARRREESGE</sequence>
<evidence type="ECO:0000313" key="2">
    <source>
        <dbReference type="Proteomes" id="UP000073923"/>
    </source>
</evidence>
<dbReference type="AlphaFoldDB" id="A0A147IUT5"/>
<evidence type="ECO:0000313" key="1">
    <source>
        <dbReference type="EMBL" id="KTT99116.1"/>
    </source>
</evidence>
<reference evidence="1 2" key="1">
    <citation type="journal article" date="2016" name="Front. Microbiol.">
        <title>Genomic Resource of Rice Seed Associated Bacteria.</title>
        <authorList>
            <person name="Midha S."/>
            <person name="Bansal K."/>
            <person name="Sharma S."/>
            <person name="Kumar N."/>
            <person name="Patil P.P."/>
            <person name="Chaudhry V."/>
            <person name="Patil P.B."/>
        </authorList>
    </citation>
    <scope>NUCLEOTIDE SEQUENCE [LARGE SCALE GENOMIC DNA]</scope>
    <source>
        <strain evidence="1 2">NS355</strain>
    </source>
</reference>
<dbReference type="SUPFAM" id="SSF89447">
    <property type="entry name" value="AbrB/MazE/MraZ-like"/>
    <property type="match status" value="1"/>
</dbReference>
<dbReference type="Proteomes" id="UP000073923">
    <property type="component" value="Unassembled WGS sequence"/>
</dbReference>
<dbReference type="PATRIC" id="fig|172044.3.peg.1322"/>
<comment type="caution">
    <text evidence="1">The sequence shown here is derived from an EMBL/GenBank/DDBJ whole genome shotgun (WGS) entry which is preliminary data.</text>
</comment>